<evidence type="ECO:0000256" key="3">
    <source>
        <dbReference type="ARBA" id="ARBA00022448"/>
    </source>
</evidence>
<feature type="transmembrane region" description="Helical" evidence="8">
    <location>
        <begin position="20"/>
        <end position="42"/>
    </location>
</feature>
<dbReference type="GO" id="GO:0016020">
    <property type="term" value="C:membrane"/>
    <property type="evidence" value="ECO:0007669"/>
    <property type="project" value="UniProtKB-SubCell"/>
</dbReference>
<comment type="subcellular location">
    <subcellularLocation>
        <location evidence="1">Membrane</location>
        <topology evidence="1">Single-pass membrane protein</topology>
    </subcellularLocation>
</comment>
<evidence type="ECO:0000256" key="5">
    <source>
        <dbReference type="ARBA" id="ARBA00022970"/>
    </source>
</evidence>
<comment type="similarity">
    <text evidence="2">Belongs to the GLUTAMINE DUMPER 1 (TC 9.B.60) family.</text>
</comment>
<dbReference type="PANTHER" id="PTHR33228:SF76">
    <property type="entry name" value="PROTEIN GLUTAMINE DUMPER 7"/>
    <property type="match status" value="1"/>
</dbReference>
<keyword evidence="5" id="KW-0029">Amino-acid transport</keyword>
<dbReference type="EMBL" id="JAJJMB010012161">
    <property type="protein sequence ID" value="KAI3885216.1"/>
    <property type="molecule type" value="Genomic_DNA"/>
</dbReference>
<dbReference type="Proteomes" id="UP001202328">
    <property type="component" value="Unassembled WGS sequence"/>
</dbReference>
<dbReference type="GO" id="GO:0006865">
    <property type="term" value="P:amino acid transport"/>
    <property type="evidence" value="ECO:0007669"/>
    <property type="project" value="UniProtKB-KW"/>
</dbReference>
<evidence type="ECO:0000256" key="2">
    <source>
        <dbReference type="ARBA" id="ARBA00009977"/>
    </source>
</evidence>
<evidence type="ECO:0000313" key="9">
    <source>
        <dbReference type="EMBL" id="KAI3885216.1"/>
    </source>
</evidence>
<organism evidence="9 10">
    <name type="scientific">Papaver atlanticum</name>
    <dbReference type="NCBI Taxonomy" id="357466"/>
    <lineage>
        <taxon>Eukaryota</taxon>
        <taxon>Viridiplantae</taxon>
        <taxon>Streptophyta</taxon>
        <taxon>Embryophyta</taxon>
        <taxon>Tracheophyta</taxon>
        <taxon>Spermatophyta</taxon>
        <taxon>Magnoliopsida</taxon>
        <taxon>Ranunculales</taxon>
        <taxon>Papaveraceae</taxon>
        <taxon>Papaveroideae</taxon>
        <taxon>Papaver</taxon>
    </lineage>
</organism>
<reference evidence="9" key="1">
    <citation type="submission" date="2022-04" db="EMBL/GenBank/DDBJ databases">
        <title>A functionally conserved STORR gene fusion in Papaver species that diverged 16.8 million years ago.</title>
        <authorList>
            <person name="Catania T."/>
        </authorList>
    </citation>
    <scope>NUCLEOTIDE SEQUENCE</scope>
    <source>
        <strain evidence="9">S-188037</strain>
    </source>
</reference>
<keyword evidence="6 8" id="KW-1133">Transmembrane helix</keyword>
<keyword evidence="10" id="KW-1185">Reference proteome</keyword>
<sequence length="106" mass="11818">MGPETSAKLTAEGWWKSPNPYLFGGLAIILCLIAVALIILVCSYRKTSSNDRFYNDGNDLEKARKLDFSPREMEPKFVVIMAGNENPTFLAEPTLSSLAHQNLQQL</sequence>
<comment type="caution">
    <text evidence="9">The sequence shown here is derived from an EMBL/GenBank/DDBJ whole genome shotgun (WGS) entry which is preliminary data.</text>
</comment>
<evidence type="ECO:0000256" key="1">
    <source>
        <dbReference type="ARBA" id="ARBA00004167"/>
    </source>
</evidence>
<keyword evidence="4 8" id="KW-0812">Transmembrane</keyword>
<dbReference type="InterPro" id="IPR040359">
    <property type="entry name" value="GDU"/>
</dbReference>
<evidence type="ECO:0000256" key="4">
    <source>
        <dbReference type="ARBA" id="ARBA00022692"/>
    </source>
</evidence>
<name>A0AAD4SB24_9MAGN</name>
<keyword evidence="3" id="KW-0813">Transport</keyword>
<proteinExistence type="inferred from homology"/>
<evidence type="ECO:0000256" key="7">
    <source>
        <dbReference type="ARBA" id="ARBA00023136"/>
    </source>
</evidence>
<dbReference type="GO" id="GO:0080143">
    <property type="term" value="P:regulation of amino acid export"/>
    <property type="evidence" value="ECO:0007669"/>
    <property type="project" value="InterPro"/>
</dbReference>
<protein>
    <submittedName>
        <fullName evidence="9">Uncharacterized protein</fullName>
    </submittedName>
</protein>
<accession>A0AAD4SB24</accession>
<gene>
    <name evidence="9" type="ORF">MKW98_002608</name>
</gene>
<evidence type="ECO:0000256" key="8">
    <source>
        <dbReference type="SAM" id="Phobius"/>
    </source>
</evidence>
<dbReference type="AlphaFoldDB" id="A0AAD4SB24"/>
<dbReference type="PANTHER" id="PTHR33228">
    <property type="entry name" value="PROTEIN GLUTAMINE DUMPER 4-RELATED"/>
    <property type="match status" value="1"/>
</dbReference>
<evidence type="ECO:0000313" key="10">
    <source>
        <dbReference type="Proteomes" id="UP001202328"/>
    </source>
</evidence>
<keyword evidence="7 8" id="KW-0472">Membrane</keyword>
<evidence type="ECO:0000256" key="6">
    <source>
        <dbReference type="ARBA" id="ARBA00022989"/>
    </source>
</evidence>